<protein>
    <submittedName>
        <fullName evidence="2">Uncharacterized protein</fullName>
    </submittedName>
</protein>
<dbReference type="GO" id="GO:0015074">
    <property type="term" value="P:DNA integration"/>
    <property type="evidence" value="ECO:0007669"/>
    <property type="project" value="InterPro"/>
</dbReference>
<proteinExistence type="predicted"/>
<dbReference type="GO" id="GO:0006310">
    <property type="term" value="P:DNA recombination"/>
    <property type="evidence" value="ECO:0007669"/>
    <property type="project" value="UniProtKB-KW"/>
</dbReference>
<dbReference type="InterPro" id="IPR013762">
    <property type="entry name" value="Integrase-like_cat_sf"/>
</dbReference>
<reference evidence="2 3" key="1">
    <citation type="submission" date="2018-06" db="EMBL/GenBank/DDBJ databases">
        <authorList>
            <consortium name="Pathogen Informatics"/>
            <person name="Doyle S."/>
        </authorList>
    </citation>
    <scope>NUCLEOTIDE SEQUENCE [LARGE SCALE GENOMIC DNA]</scope>
    <source>
        <strain evidence="2 3">NCTC11091</strain>
    </source>
</reference>
<keyword evidence="1" id="KW-0233">DNA recombination</keyword>
<accession>A0A378Q1B9</accession>
<gene>
    <name evidence="2" type="ORF">NCTC11091_00086</name>
</gene>
<organism evidence="2 3">
    <name type="scientific">Faucicola atlantae</name>
    <dbReference type="NCBI Taxonomy" id="34059"/>
    <lineage>
        <taxon>Bacteria</taxon>
        <taxon>Pseudomonadati</taxon>
        <taxon>Pseudomonadota</taxon>
        <taxon>Gammaproteobacteria</taxon>
        <taxon>Moraxellales</taxon>
        <taxon>Moraxellaceae</taxon>
        <taxon>Faucicola</taxon>
    </lineage>
</organism>
<dbReference type="Gene3D" id="1.10.443.10">
    <property type="entry name" value="Intergrase catalytic core"/>
    <property type="match status" value="1"/>
</dbReference>
<dbReference type="GO" id="GO:0003677">
    <property type="term" value="F:DNA binding"/>
    <property type="evidence" value="ECO:0007669"/>
    <property type="project" value="InterPro"/>
</dbReference>
<evidence type="ECO:0000313" key="2">
    <source>
        <dbReference type="EMBL" id="STY94326.1"/>
    </source>
</evidence>
<dbReference type="EMBL" id="UGQA01000001">
    <property type="protein sequence ID" value="STY94326.1"/>
    <property type="molecule type" value="Genomic_DNA"/>
</dbReference>
<evidence type="ECO:0000256" key="1">
    <source>
        <dbReference type="ARBA" id="ARBA00023172"/>
    </source>
</evidence>
<sequence>MPNSPAKKAARKPVFKIYTAQEMRQLIDKIADEEGFSAEKLTKKFTKITSADIEIMLQDLTAIALLGQEALTQFPLPPSTIEQLIAPVNIPFCNQSSLRAMEKTLNKQPIPLQLIILLHNQTMEADIRGWFKMAFYLTLLMKSLDKTTYYKNIANRFKLPFLRGLYPVHSWLWDDLPKITGDNDLRFDALVTLFHKLSQTVEAPPNSKDPDRAKRQKRNQVHHLALYLELISGKKNRKTVARAIEQSQTPENGSFNGRPPTYSLPTFVNSQDDGKPTVRLIEPIFEDTALQHHEPFDSDNTLQNIKVTTFSAIKPSDLTEPMMLEEMMDNLEPAIVSSEQSTEQLLENSAPLQIKSLTLAQHRISAKEQHLITSPSTLTPASYRAIFTRFVLDADMYAKNRSQVGNKTDDNLDTAKTLTKNCASIFLLSMLTAAPVNWLAEPNRLTESPLFEFGTRHATLKFSLGITRPKYVYRQQKYENQYDMIQLPLPHQLVNYLVTLEVMPTADELQVYLSQVRKALGLTYLSKQRVESSLQIILKNYIKRCNSHVAELISRVPLNQAPALYYSSHTNEELVAFYKQAIVWLNQDNHFQTDYIKKREDFTTGSGFALKLDYVRQILEATQTWVKKAENRFDLFNRYSVYTWLVFCLLTGVRPNNAITHIYDIDLTVGWLVIDDKPNHQLKSHRLIPLCDSLIRHLTYYQSFLSEFRHWHIHQPIIAEKIEILLFELERTDDKAEHHLINFIEENANKLQSIKRGYVAKMLEPIIELSLYWTRHFVRTQLEKRQVPMAIINEMIGHERYLQESIGEYSSVSKAQIRHYAKTFNQIAIDLGIDDSEPFACHIQQTLRALRS</sequence>
<dbReference type="AlphaFoldDB" id="A0A378Q1B9"/>
<evidence type="ECO:0000313" key="3">
    <source>
        <dbReference type="Proteomes" id="UP000255193"/>
    </source>
</evidence>
<dbReference type="InterPro" id="IPR011010">
    <property type="entry name" value="DNA_brk_join_enz"/>
</dbReference>
<dbReference type="SUPFAM" id="SSF56349">
    <property type="entry name" value="DNA breaking-rejoining enzymes"/>
    <property type="match status" value="1"/>
</dbReference>
<dbReference type="Proteomes" id="UP000255193">
    <property type="component" value="Unassembled WGS sequence"/>
</dbReference>
<name>A0A378Q1B9_9GAMM</name>